<dbReference type="AlphaFoldDB" id="A0A7J6PGK2"/>
<evidence type="ECO:0000313" key="4">
    <source>
        <dbReference type="Proteomes" id="UP000553632"/>
    </source>
</evidence>
<comment type="caution">
    <text evidence="1">The sequence shown here is derived from an EMBL/GenBank/DDBJ whole genome shotgun (WGS) entry which is preliminary data.</text>
</comment>
<dbReference type="Proteomes" id="UP000541610">
    <property type="component" value="Unassembled WGS sequence"/>
</dbReference>
<sequence>MQMTLACPPGQPESMCNLDTVRFECTKVINELAGEVESQEIVEILKSQDMVGLGVECNFEQPGIHAVSVATPQRGVFVYILAGRRLPKGLRKLLENSACRKFFRTGRYRDDHLALLERLAKDFKLVNLSESLWYVDELTVESVTKEYDIREFIPGYSFSHSFSDYFNERRLGPGPLGYMALKALMPVLVAARLPIVGVDLSDFPTMKSYLKKYDVNEGSRAAVLEAQRLREGIL</sequence>
<dbReference type="EMBL" id="JABANO010032204">
    <property type="protein sequence ID" value="KAF4708988.1"/>
    <property type="molecule type" value="Genomic_DNA"/>
</dbReference>
<proteinExistence type="predicted"/>
<evidence type="ECO:0000313" key="1">
    <source>
        <dbReference type="EMBL" id="KAF4694620.1"/>
    </source>
</evidence>
<protein>
    <submittedName>
        <fullName evidence="1">Uncharacterized protein</fullName>
    </submittedName>
</protein>
<evidence type="ECO:0000313" key="2">
    <source>
        <dbReference type="EMBL" id="KAF4708988.1"/>
    </source>
</evidence>
<reference evidence="3 4" key="1">
    <citation type="submission" date="2020-04" db="EMBL/GenBank/DDBJ databases">
        <title>Perkinsus olseni comparative genomics.</title>
        <authorList>
            <person name="Bogema D.R."/>
        </authorList>
    </citation>
    <scope>NUCLEOTIDE SEQUENCE [LARGE SCALE GENOMIC DNA]</scope>
    <source>
        <strain evidence="1">00978-12</strain>
        <strain evidence="2 4">ATCC PRA-207</strain>
    </source>
</reference>
<name>A0A7J6PGK2_PEROL</name>
<dbReference type="OrthoDB" id="482790at2759"/>
<dbReference type="EMBL" id="JABANP010000030">
    <property type="protein sequence ID" value="KAF4694620.1"/>
    <property type="molecule type" value="Genomic_DNA"/>
</dbReference>
<organism evidence="1 3">
    <name type="scientific">Perkinsus olseni</name>
    <name type="common">Perkinsus atlanticus</name>
    <dbReference type="NCBI Taxonomy" id="32597"/>
    <lineage>
        <taxon>Eukaryota</taxon>
        <taxon>Sar</taxon>
        <taxon>Alveolata</taxon>
        <taxon>Perkinsozoa</taxon>
        <taxon>Perkinsea</taxon>
        <taxon>Perkinsida</taxon>
        <taxon>Perkinsidae</taxon>
        <taxon>Perkinsus</taxon>
    </lineage>
</organism>
<accession>A0A7J6PGK2</accession>
<evidence type="ECO:0000313" key="3">
    <source>
        <dbReference type="Proteomes" id="UP000541610"/>
    </source>
</evidence>
<keyword evidence="4" id="KW-1185">Reference proteome</keyword>
<gene>
    <name evidence="1" type="ORF">FOZ60_007587</name>
    <name evidence="2" type="ORF">FOZ63_021529</name>
</gene>
<dbReference type="Proteomes" id="UP000553632">
    <property type="component" value="Unassembled WGS sequence"/>
</dbReference>